<dbReference type="GO" id="GO:0004674">
    <property type="term" value="F:protein serine/threonine kinase activity"/>
    <property type="evidence" value="ECO:0007669"/>
    <property type="project" value="UniProtKB-KW"/>
</dbReference>
<dbReference type="Pfam" id="PF13581">
    <property type="entry name" value="HATPase_c_2"/>
    <property type="match status" value="1"/>
</dbReference>
<dbReference type="RefSeq" id="WP_061983767.1">
    <property type="nucleotide sequence ID" value="NZ_FOPQ01000004.1"/>
</dbReference>
<dbReference type="AlphaFoldDB" id="A0A154MVF1"/>
<dbReference type="GO" id="GO:0005524">
    <property type="term" value="F:ATP binding"/>
    <property type="evidence" value="ECO:0007669"/>
    <property type="project" value="UniProtKB-KW"/>
</dbReference>
<accession>A0A154MVF1</accession>
<dbReference type="PANTHER" id="PTHR35526:SF3">
    <property type="entry name" value="ANTI-SIGMA-F FACTOR RSBW"/>
    <property type="match status" value="1"/>
</dbReference>
<feature type="region of interest" description="Disordered" evidence="2">
    <location>
        <begin position="84"/>
        <end position="104"/>
    </location>
</feature>
<dbReference type="EMBL" id="LQCI01000002">
    <property type="protein sequence ID" value="KZB88252.1"/>
    <property type="molecule type" value="Genomic_DNA"/>
</dbReference>
<keyword evidence="7" id="KW-1185">Reference proteome</keyword>
<comment type="caution">
    <text evidence="4">The sequence shown here is derived from an EMBL/GenBank/DDBJ whole genome shotgun (WGS) entry which is preliminary data.</text>
</comment>
<keyword evidence="5" id="KW-0067">ATP-binding</keyword>
<evidence type="ECO:0000313" key="6">
    <source>
        <dbReference type="Proteomes" id="UP000076321"/>
    </source>
</evidence>
<keyword evidence="5" id="KW-0547">Nucleotide-binding</keyword>
<dbReference type="SUPFAM" id="SSF55874">
    <property type="entry name" value="ATPase domain of HSP90 chaperone/DNA topoisomerase II/histidine kinase"/>
    <property type="match status" value="1"/>
</dbReference>
<feature type="domain" description="Histidine kinase/HSP90-like ATPase" evidence="3">
    <location>
        <begin position="28"/>
        <end position="127"/>
    </location>
</feature>
<dbReference type="InterPro" id="IPR050267">
    <property type="entry name" value="Anti-sigma-factor_SerPK"/>
</dbReference>
<name>A0A154MVF1_9PSEU</name>
<dbReference type="Gene3D" id="3.30.565.10">
    <property type="entry name" value="Histidine kinase-like ATPase, C-terminal domain"/>
    <property type="match status" value="1"/>
</dbReference>
<organism evidence="4 6">
    <name type="scientific">Amycolatopsis regifaucium</name>
    <dbReference type="NCBI Taxonomy" id="546365"/>
    <lineage>
        <taxon>Bacteria</taxon>
        <taxon>Bacillati</taxon>
        <taxon>Actinomycetota</taxon>
        <taxon>Actinomycetes</taxon>
        <taxon>Pseudonocardiales</taxon>
        <taxon>Pseudonocardiaceae</taxon>
        <taxon>Amycolatopsis</taxon>
    </lineage>
</organism>
<evidence type="ECO:0000256" key="1">
    <source>
        <dbReference type="ARBA" id="ARBA00022527"/>
    </source>
</evidence>
<gene>
    <name evidence="5" type="ORF">ATP06_0200155</name>
    <name evidence="4" type="ORF">AVL48_20040</name>
</gene>
<sequence>MSTEQAARTGGQVESLTLDVGTDVTESARVRAWARAGLTGLTEEALADTILVLDELVSNALRHGKGPRRVWLTRSPGRVRIDVDDADRTPAAPRPPSEDGGRGLTLIDACSSAWGQEVRDNGKTVWAELTYSEGVSESA</sequence>
<evidence type="ECO:0000259" key="3">
    <source>
        <dbReference type="Pfam" id="PF13581"/>
    </source>
</evidence>
<proteinExistence type="predicted"/>
<dbReference type="InterPro" id="IPR003594">
    <property type="entry name" value="HATPase_dom"/>
</dbReference>
<evidence type="ECO:0000256" key="2">
    <source>
        <dbReference type="SAM" id="MobiDB-lite"/>
    </source>
</evidence>
<protein>
    <submittedName>
        <fullName evidence="5">ATP-binding protein</fullName>
    </submittedName>
    <submittedName>
        <fullName evidence="4">Histidine kinase</fullName>
    </submittedName>
</protein>
<evidence type="ECO:0000313" key="7">
    <source>
        <dbReference type="Proteomes" id="UP000186883"/>
    </source>
</evidence>
<keyword evidence="1" id="KW-0723">Serine/threonine-protein kinase</keyword>
<dbReference type="OrthoDB" id="4326936at2"/>
<evidence type="ECO:0000313" key="5">
    <source>
        <dbReference type="EMBL" id="OKA11321.1"/>
    </source>
</evidence>
<reference evidence="4 6" key="1">
    <citation type="submission" date="2015-12" db="EMBL/GenBank/DDBJ databases">
        <title>Amycolatopsis regifaucium genome sequencing and assembly.</title>
        <authorList>
            <person name="Mayilraj S."/>
        </authorList>
    </citation>
    <scope>NUCLEOTIDE SEQUENCE [LARGE SCALE GENOMIC DNA]</scope>
    <source>
        <strain evidence="4 6">GY080</strain>
    </source>
</reference>
<keyword evidence="4" id="KW-0418">Kinase</keyword>
<keyword evidence="4" id="KW-0808">Transferase</keyword>
<dbReference type="InterPro" id="IPR036890">
    <property type="entry name" value="HATPase_C_sf"/>
</dbReference>
<dbReference type="CDD" id="cd16936">
    <property type="entry name" value="HATPase_RsbW-like"/>
    <property type="match status" value="1"/>
</dbReference>
<dbReference type="Proteomes" id="UP000186883">
    <property type="component" value="Unassembled WGS sequence"/>
</dbReference>
<reference evidence="5 7" key="2">
    <citation type="submission" date="2016-11" db="EMBL/GenBank/DDBJ databases">
        <title>Genome sequencing of Amycolatopsis regifaucium.</title>
        <authorList>
            <person name="Mayilraj S."/>
            <person name="Kaur N."/>
        </authorList>
    </citation>
    <scope>NUCLEOTIDE SEQUENCE [LARGE SCALE GENOMIC DNA]</scope>
    <source>
        <strain evidence="5 7">GY080</strain>
    </source>
</reference>
<dbReference type="EMBL" id="LOBU02000001">
    <property type="protein sequence ID" value="OKA11321.1"/>
    <property type="molecule type" value="Genomic_DNA"/>
</dbReference>
<evidence type="ECO:0000313" key="4">
    <source>
        <dbReference type="EMBL" id="KZB88252.1"/>
    </source>
</evidence>
<dbReference type="PANTHER" id="PTHR35526">
    <property type="entry name" value="ANTI-SIGMA-F FACTOR RSBW-RELATED"/>
    <property type="match status" value="1"/>
</dbReference>
<dbReference type="Proteomes" id="UP000076321">
    <property type="component" value="Unassembled WGS sequence"/>
</dbReference>